<organism evidence="1 2">
    <name type="scientific">Streptococcus mitis</name>
    <dbReference type="NCBI Taxonomy" id="28037"/>
    <lineage>
        <taxon>Bacteria</taxon>
        <taxon>Bacillati</taxon>
        <taxon>Bacillota</taxon>
        <taxon>Bacilli</taxon>
        <taxon>Lactobacillales</taxon>
        <taxon>Streptococcaceae</taxon>
        <taxon>Streptococcus</taxon>
        <taxon>Streptococcus mitis group</taxon>
    </lineage>
</organism>
<dbReference type="EMBL" id="AP023349">
    <property type="protein sequence ID" value="BCJ10325.1"/>
    <property type="molecule type" value="Genomic_DNA"/>
</dbReference>
<sequence>MIHVIIEVWVKGVNFRADGVNVEGALYDVKEYISEPARQGSTVEGNRTRTTEKIFMTAKI</sequence>
<dbReference type="Proteomes" id="UP000516106">
    <property type="component" value="Chromosome"/>
</dbReference>
<dbReference type="AlphaFoldDB" id="A0A7G1ISJ2"/>
<reference evidence="2" key="1">
    <citation type="submission" date="2020-08" db="EMBL/GenBank/DDBJ databases">
        <title>Complete genome sequence of Streptococcus mitis strain Nm-65.</title>
        <authorList>
            <person name="Tabata A."/>
            <person name="Ohkuni H."/>
            <person name="Nagamune H."/>
        </authorList>
    </citation>
    <scope>NUCLEOTIDE SEQUENCE [LARGE SCALE GENOMIC DNA]</scope>
    <source>
        <strain evidence="2">Nm-65</strain>
    </source>
</reference>
<evidence type="ECO:0000313" key="2">
    <source>
        <dbReference type="Proteomes" id="UP000516106"/>
    </source>
</evidence>
<name>A0A7G1ISJ2_STRMT</name>
<gene>
    <name evidence="1" type="ORF">SMNM65_07570</name>
</gene>
<proteinExistence type="predicted"/>
<evidence type="ECO:0000313" key="1">
    <source>
        <dbReference type="EMBL" id="BCJ10325.1"/>
    </source>
</evidence>
<protein>
    <submittedName>
        <fullName evidence="1">Uncharacterized protein</fullName>
    </submittedName>
</protein>
<accession>A0A7G1ISJ2</accession>